<gene>
    <name evidence="1" type="ORF">Tcan_00825</name>
</gene>
<evidence type="ECO:0000313" key="1">
    <source>
        <dbReference type="EMBL" id="KHN83554.1"/>
    </source>
</evidence>
<accession>A0A0B2VQA8</accession>
<dbReference type="Proteomes" id="UP000031036">
    <property type="component" value="Unassembled WGS sequence"/>
</dbReference>
<organism evidence="1 2">
    <name type="scientific">Toxocara canis</name>
    <name type="common">Canine roundworm</name>
    <dbReference type="NCBI Taxonomy" id="6265"/>
    <lineage>
        <taxon>Eukaryota</taxon>
        <taxon>Metazoa</taxon>
        <taxon>Ecdysozoa</taxon>
        <taxon>Nematoda</taxon>
        <taxon>Chromadorea</taxon>
        <taxon>Rhabditida</taxon>
        <taxon>Spirurina</taxon>
        <taxon>Ascaridomorpha</taxon>
        <taxon>Ascaridoidea</taxon>
        <taxon>Toxocaridae</taxon>
        <taxon>Toxocara</taxon>
    </lineage>
</organism>
<dbReference type="AlphaFoldDB" id="A0A0B2VQA8"/>
<proteinExistence type="predicted"/>
<reference evidence="1 2" key="1">
    <citation type="submission" date="2014-11" db="EMBL/GenBank/DDBJ databases">
        <title>Genetic blueprint of the zoonotic pathogen Toxocara canis.</title>
        <authorList>
            <person name="Zhu X.-Q."/>
            <person name="Korhonen P.K."/>
            <person name="Cai H."/>
            <person name="Young N.D."/>
            <person name="Nejsum P."/>
            <person name="von Samson-Himmelstjerna G."/>
            <person name="Boag P.R."/>
            <person name="Tan P."/>
            <person name="Li Q."/>
            <person name="Min J."/>
            <person name="Yang Y."/>
            <person name="Wang X."/>
            <person name="Fang X."/>
            <person name="Hall R.S."/>
            <person name="Hofmann A."/>
            <person name="Sternberg P.W."/>
            <person name="Jex A.R."/>
            <person name="Gasser R.B."/>
        </authorList>
    </citation>
    <scope>NUCLEOTIDE SEQUENCE [LARGE SCALE GENOMIC DNA]</scope>
    <source>
        <strain evidence="1">PN_DK_2014</strain>
    </source>
</reference>
<protein>
    <submittedName>
        <fullName evidence="1">Uncharacterized protein</fullName>
    </submittedName>
</protein>
<evidence type="ECO:0000313" key="2">
    <source>
        <dbReference type="Proteomes" id="UP000031036"/>
    </source>
</evidence>
<name>A0A0B2VQA8_TOXCA</name>
<sequence length="107" mass="12382">MGDMRTVRCDGVPVQFLGCSVSLLVMQLYGFANILQALCSQLVASCRSDLAQRILFPQFNVWFADQVDLIRFLFLLLYRNTWQRTLACAFSCSCCRKQRSEWSNRKI</sequence>
<keyword evidence="2" id="KW-1185">Reference proteome</keyword>
<comment type="caution">
    <text evidence="1">The sequence shown here is derived from an EMBL/GenBank/DDBJ whole genome shotgun (WGS) entry which is preliminary data.</text>
</comment>
<dbReference type="EMBL" id="JPKZ01001180">
    <property type="protein sequence ID" value="KHN83554.1"/>
    <property type="molecule type" value="Genomic_DNA"/>
</dbReference>
<feature type="non-terminal residue" evidence="1">
    <location>
        <position position="107"/>
    </location>
</feature>